<dbReference type="Pfam" id="PF02924">
    <property type="entry name" value="HDPD"/>
    <property type="match status" value="1"/>
</dbReference>
<evidence type="ECO:0000313" key="2">
    <source>
        <dbReference type="Proteomes" id="UP000539175"/>
    </source>
</evidence>
<proteinExistence type="predicted"/>
<keyword evidence="2" id="KW-1185">Reference proteome</keyword>
<comment type="caution">
    <text evidence="1">The sequence shown here is derived from an EMBL/GenBank/DDBJ whole genome shotgun (WGS) entry which is preliminary data.</text>
</comment>
<gene>
    <name evidence="1" type="ORF">FHS74_001974</name>
</gene>
<reference evidence="1 2" key="1">
    <citation type="submission" date="2020-08" db="EMBL/GenBank/DDBJ databases">
        <title>Genomic Encyclopedia of Type Strains, Phase IV (KMG-IV): sequencing the most valuable type-strain genomes for metagenomic binning, comparative biology and taxonomic classification.</title>
        <authorList>
            <person name="Goeker M."/>
        </authorList>
    </citation>
    <scope>NUCLEOTIDE SEQUENCE [LARGE SCALE GENOMIC DNA]</scope>
    <source>
        <strain evidence="1 2">DSM 22198</strain>
    </source>
</reference>
<accession>A0A7X0AWK3</accession>
<sequence>MPTVFTEGMHPGEFLVSEANGRLSRDVVTLAQTSITYQSGSVLAWATDISKWVHYAESGTHGTDTAGAINYARVDASGGDKQATVIARLAEVNGAQLSFLPGTTTNGKAAAAVDLIAAPHLIAVR</sequence>
<organism evidence="1 2">
    <name type="scientific">Nitrospirillum iridis</name>
    <dbReference type="NCBI Taxonomy" id="765888"/>
    <lineage>
        <taxon>Bacteria</taxon>
        <taxon>Pseudomonadati</taxon>
        <taxon>Pseudomonadota</taxon>
        <taxon>Alphaproteobacteria</taxon>
        <taxon>Rhodospirillales</taxon>
        <taxon>Azospirillaceae</taxon>
        <taxon>Nitrospirillum</taxon>
    </lineage>
</organism>
<dbReference type="Proteomes" id="UP000539175">
    <property type="component" value="Unassembled WGS sequence"/>
</dbReference>
<name>A0A7X0AWK3_9PROT</name>
<evidence type="ECO:0008006" key="3">
    <source>
        <dbReference type="Google" id="ProtNLM"/>
    </source>
</evidence>
<dbReference type="AlphaFoldDB" id="A0A7X0AWK3"/>
<dbReference type="InterPro" id="IPR004195">
    <property type="entry name" value="Head_decoration_D"/>
</dbReference>
<protein>
    <recommendedName>
        <fullName evidence="3">Head decoration protein</fullName>
    </recommendedName>
</protein>
<dbReference type="RefSeq" id="WP_184799915.1">
    <property type="nucleotide sequence ID" value="NZ_JACIIZ010000005.1"/>
</dbReference>
<evidence type="ECO:0000313" key="1">
    <source>
        <dbReference type="EMBL" id="MBB6251423.1"/>
    </source>
</evidence>
<dbReference type="EMBL" id="JACIIZ010000005">
    <property type="protein sequence ID" value="MBB6251423.1"/>
    <property type="molecule type" value="Genomic_DNA"/>
</dbReference>